<dbReference type="EMBL" id="BGPR01039471">
    <property type="protein sequence ID" value="GBO15428.1"/>
    <property type="molecule type" value="Genomic_DNA"/>
</dbReference>
<protein>
    <submittedName>
        <fullName evidence="1">Uncharacterized protein</fullName>
    </submittedName>
</protein>
<reference evidence="1 3" key="1">
    <citation type="journal article" date="2019" name="Sci. Rep.">
        <title>Orb-weaving spider Araneus ventricosus genome elucidates the spidroin gene catalogue.</title>
        <authorList>
            <person name="Kono N."/>
            <person name="Nakamura H."/>
            <person name="Ohtoshi R."/>
            <person name="Moran D.A.P."/>
            <person name="Shinohara A."/>
            <person name="Yoshida Y."/>
            <person name="Fujiwara M."/>
            <person name="Mori M."/>
            <person name="Tomita M."/>
            <person name="Arakawa K."/>
        </authorList>
    </citation>
    <scope>NUCLEOTIDE SEQUENCE [LARGE SCALE GENOMIC DNA]</scope>
</reference>
<accession>A0A4Y2URC4</accession>
<sequence>MRRRPVNKSLSAHAQTTSKKISTRIQNKCSGTLFSWRQTTGELTGNKKTLDIQPRKLIDAWKQLGNPQPLDPVCTVFVEKVPLEPTIPLNDALHTWFSSFSKIFLHFEKFLKNSLFCHQNVILFLN</sequence>
<proteinExistence type="predicted"/>
<gene>
    <name evidence="1" type="ORF">AVEN_178432_1</name>
    <name evidence="2" type="ORF">AVEN_64943_1</name>
</gene>
<organism evidence="1 3">
    <name type="scientific">Araneus ventricosus</name>
    <name type="common">Orbweaver spider</name>
    <name type="synonym">Epeira ventricosa</name>
    <dbReference type="NCBI Taxonomy" id="182803"/>
    <lineage>
        <taxon>Eukaryota</taxon>
        <taxon>Metazoa</taxon>
        <taxon>Ecdysozoa</taxon>
        <taxon>Arthropoda</taxon>
        <taxon>Chelicerata</taxon>
        <taxon>Arachnida</taxon>
        <taxon>Araneae</taxon>
        <taxon>Araneomorphae</taxon>
        <taxon>Entelegynae</taxon>
        <taxon>Araneoidea</taxon>
        <taxon>Araneidae</taxon>
        <taxon>Araneus</taxon>
    </lineage>
</organism>
<dbReference type="Proteomes" id="UP000499080">
    <property type="component" value="Unassembled WGS sequence"/>
</dbReference>
<evidence type="ECO:0000313" key="2">
    <source>
        <dbReference type="EMBL" id="GBO21191.1"/>
    </source>
</evidence>
<evidence type="ECO:0000313" key="1">
    <source>
        <dbReference type="EMBL" id="GBO15428.1"/>
    </source>
</evidence>
<keyword evidence="3" id="KW-1185">Reference proteome</keyword>
<dbReference type="AlphaFoldDB" id="A0A4Y2URC4"/>
<name>A0A4Y2URC4_ARAVE</name>
<evidence type="ECO:0000313" key="3">
    <source>
        <dbReference type="Proteomes" id="UP000499080"/>
    </source>
</evidence>
<comment type="caution">
    <text evidence="1">The sequence shown here is derived from an EMBL/GenBank/DDBJ whole genome shotgun (WGS) entry which is preliminary data.</text>
</comment>
<dbReference type="EMBL" id="BGPR01044412">
    <property type="protein sequence ID" value="GBO21191.1"/>
    <property type="molecule type" value="Genomic_DNA"/>
</dbReference>